<evidence type="ECO:0000313" key="6">
    <source>
        <dbReference type="EMBL" id="AXV04850.1"/>
    </source>
</evidence>
<accession>A0A346XRK3</accession>
<dbReference type="PANTHER" id="PTHR13847:SF274">
    <property type="entry name" value="RIESKE 2FE-2S IRON-SULFUR PROTEIN YHFW-RELATED"/>
    <property type="match status" value="1"/>
</dbReference>
<evidence type="ECO:0000256" key="1">
    <source>
        <dbReference type="ARBA" id="ARBA00022714"/>
    </source>
</evidence>
<evidence type="ECO:0000259" key="5">
    <source>
        <dbReference type="PROSITE" id="PS51296"/>
    </source>
</evidence>
<dbReference type="Pfam" id="PF01266">
    <property type="entry name" value="DAO"/>
    <property type="match status" value="1"/>
</dbReference>
<reference evidence="6 7" key="1">
    <citation type="submission" date="2018-09" db="EMBL/GenBank/DDBJ databases">
        <title>Complete genome sequence of Euzebya sp. DY32-46 isolated from seawater of Pacific Ocean.</title>
        <authorList>
            <person name="Xu L."/>
            <person name="Wu Y.-H."/>
            <person name="Xu X.-W."/>
        </authorList>
    </citation>
    <scope>NUCLEOTIDE SEQUENCE [LARGE SCALE GENOMIC DNA]</scope>
    <source>
        <strain evidence="6 7">DY32-46</strain>
    </source>
</reference>
<dbReference type="GO" id="GO:0016705">
    <property type="term" value="F:oxidoreductase activity, acting on paired donors, with incorporation or reduction of molecular oxygen"/>
    <property type="evidence" value="ECO:0007669"/>
    <property type="project" value="UniProtKB-ARBA"/>
</dbReference>
<dbReference type="GO" id="GO:0046872">
    <property type="term" value="F:metal ion binding"/>
    <property type="evidence" value="ECO:0007669"/>
    <property type="project" value="UniProtKB-KW"/>
</dbReference>
<sequence length="490" mass="52205">MSSHEPVWTPHPAPSVPDRLPDRVQVVVIGAGIAGLSTAVQLGRAGVETLLATAEVVGGGVTGRSNSKVTALHQMIYADLVDRHGIETARAYVEANTDALGWLRDLAGDVWQPRDAVTVARDVDEREQLGQEIDAAQRAGLDVLDSASDDWPDPHRGMRLSGQGQVDPVALALRMRDRLGETVTVAEHTRATGLHPAPGGRIVRFGDRSVRAAHVVVATGMPVFDRGGYFALCEPESSYLVAMRHPGEGGDMMITVGDPKVSIRWVEGATPDDRLVLVGGQPHRTGAGGLTSQRYTALEAWARDNLDGVGEVVARWSAMDYMSPDRLPFAGPLNRVGDGSFVITGMSKWGFTLGAACAATVSRAILGEEPTTFDRAVHPRRLPDLSGVKSVVQSNAQVGTHMTGGWAGAVLKRLPDELAEGDGVVGRKGIDVVASCRVDGERHDNRAVCPHLGGIVTWNDGDRTWDCPLHGSRFDHDGAVRHGPANRPLG</sequence>
<evidence type="ECO:0000313" key="7">
    <source>
        <dbReference type="Proteomes" id="UP000264006"/>
    </source>
</evidence>
<dbReference type="Gene3D" id="3.50.50.60">
    <property type="entry name" value="FAD/NAD(P)-binding domain"/>
    <property type="match status" value="1"/>
</dbReference>
<dbReference type="Gene3D" id="2.102.10.10">
    <property type="entry name" value="Rieske [2Fe-2S] iron-sulphur domain"/>
    <property type="match status" value="1"/>
</dbReference>
<keyword evidence="4" id="KW-0411">Iron-sulfur</keyword>
<dbReference type="EMBL" id="CP031165">
    <property type="protein sequence ID" value="AXV04850.1"/>
    <property type="molecule type" value="Genomic_DNA"/>
</dbReference>
<dbReference type="KEGG" id="euz:DVS28_a0142"/>
<dbReference type="InterPro" id="IPR006076">
    <property type="entry name" value="FAD-dep_OxRdtase"/>
</dbReference>
<dbReference type="GO" id="GO:0051537">
    <property type="term" value="F:2 iron, 2 sulfur cluster binding"/>
    <property type="evidence" value="ECO:0007669"/>
    <property type="project" value="UniProtKB-KW"/>
</dbReference>
<dbReference type="Proteomes" id="UP000264006">
    <property type="component" value="Chromosome"/>
</dbReference>
<proteinExistence type="predicted"/>
<protein>
    <submittedName>
        <fullName evidence="6">FAD dependent oxidoreductase</fullName>
    </submittedName>
</protein>
<dbReference type="SUPFAM" id="SSF50022">
    <property type="entry name" value="ISP domain"/>
    <property type="match status" value="1"/>
</dbReference>
<dbReference type="AlphaFoldDB" id="A0A346XRK3"/>
<name>A0A346XRK3_9ACTN</name>
<keyword evidence="3" id="KW-0408">Iron</keyword>
<dbReference type="InterPro" id="IPR036188">
    <property type="entry name" value="FAD/NAD-bd_sf"/>
</dbReference>
<dbReference type="Gene3D" id="3.30.9.10">
    <property type="entry name" value="D-Amino Acid Oxidase, subunit A, domain 2"/>
    <property type="match status" value="1"/>
</dbReference>
<dbReference type="PROSITE" id="PS51296">
    <property type="entry name" value="RIESKE"/>
    <property type="match status" value="1"/>
</dbReference>
<dbReference type="InterPro" id="IPR036922">
    <property type="entry name" value="Rieske_2Fe-2S_sf"/>
</dbReference>
<dbReference type="GO" id="GO:0005737">
    <property type="term" value="C:cytoplasm"/>
    <property type="evidence" value="ECO:0007669"/>
    <property type="project" value="TreeGrafter"/>
</dbReference>
<dbReference type="GO" id="GO:0004497">
    <property type="term" value="F:monooxygenase activity"/>
    <property type="evidence" value="ECO:0007669"/>
    <property type="project" value="UniProtKB-ARBA"/>
</dbReference>
<evidence type="ECO:0000256" key="2">
    <source>
        <dbReference type="ARBA" id="ARBA00022723"/>
    </source>
</evidence>
<dbReference type="InterPro" id="IPR017941">
    <property type="entry name" value="Rieske_2Fe-2S"/>
</dbReference>
<dbReference type="RefSeq" id="WP_114589738.1">
    <property type="nucleotide sequence ID" value="NZ_CP031165.1"/>
</dbReference>
<keyword evidence="1" id="KW-0001">2Fe-2S</keyword>
<evidence type="ECO:0000256" key="3">
    <source>
        <dbReference type="ARBA" id="ARBA00023004"/>
    </source>
</evidence>
<dbReference type="SUPFAM" id="SSF51905">
    <property type="entry name" value="FAD/NAD(P)-binding domain"/>
    <property type="match status" value="1"/>
</dbReference>
<dbReference type="Pfam" id="PF00355">
    <property type="entry name" value="Rieske"/>
    <property type="match status" value="1"/>
</dbReference>
<feature type="domain" description="Rieske" evidence="5">
    <location>
        <begin position="406"/>
        <end position="490"/>
    </location>
</feature>
<keyword evidence="2" id="KW-0479">Metal-binding</keyword>
<dbReference type="PRINTS" id="PR00411">
    <property type="entry name" value="PNDRDTASEI"/>
</dbReference>
<organism evidence="6 7">
    <name type="scientific">Euzebya pacifica</name>
    <dbReference type="NCBI Taxonomy" id="1608957"/>
    <lineage>
        <taxon>Bacteria</taxon>
        <taxon>Bacillati</taxon>
        <taxon>Actinomycetota</taxon>
        <taxon>Nitriliruptoria</taxon>
        <taxon>Euzebyales</taxon>
    </lineage>
</organism>
<gene>
    <name evidence="6" type="ORF">DVS28_a0142</name>
</gene>
<dbReference type="PANTHER" id="PTHR13847">
    <property type="entry name" value="SARCOSINE DEHYDROGENASE-RELATED"/>
    <property type="match status" value="1"/>
</dbReference>
<keyword evidence="7" id="KW-1185">Reference proteome</keyword>
<dbReference type="OrthoDB" id="9767869at2"/>
<evidence type="ECO:0000256" key="4">
    <source>
        <dbReference type="ARBA" id="ARBA00023014"/>
    </source>
</evidence>